<keyword evidence="5" id="KW-0378">Hydrolase</keyword>
<organism evidence="10">
    <name type="scientific">hydrothermal vent metagenome</name>
    <dbReference type="NCBI Taxonomy" id="652676"/>
    <lineage>
        <taxon>unclassified sequences</taxon>
        <taxon>metagenomes</taxon>
        <taxon>ecological metagenomes</taxon>
    </lineage>
</organism>
<dbReference type="GO" id="GO:0004252">
    <property type="term" value="F:serine-type endopeptidase activity"/>
    <property type="evidence" value="ECO:0007669"/>
    <property type="project" value="InterPro"/>
</dbReference>
<sequence length="223" mass="25951">MKESKFQQNYILIPFLAILAIWIVYYIEIKFGLNFNKYGIYPKTFLGLRGVIFSPFIHSNTTHLFNNSIPLGVMLGCLYYFYNKIATKVLLIGFILTGILTWTFARPAYHIGASGVIYFLVSFIFFSGVFRKYYRLIALSLAVVFLYGSMVWYIFPIEQKISWEGHLSGFLIGFIIAYIYKNKGPKPEQFIFTKNDDFDNLFDEDGNYNPPLDENLEEDKTNE</sequence>
<evidence type="ECO:0000256" key="6">
    <source>
        <dbReference type="ARBA" id="ARBA00022989"/>
    </source>
</evidence>
<feature type="transmembrane region" description="Helical" evidence="8">
    <location>
        <begin position="161"/>
        <end position="180"/>
    </location>
</feature>
<feature type="transmembrane region" description="Helical" evidence="8">
    <location>
        <begin position="111"/>
        <end position="129"/>
    </location>
</feature>
<feature type="domain" description="Peptidase S54 rhomboid" evidence="9">
    <location>
        <begin position="51"/>
        <end position="180"/>
    </location>
</feature>
<feature type="transmembrane region" description="Helical" evidence="8">
    <location>
        <begin position="64"/>
        <end position="82"/>
    </location>
</feature>
<reference evidence="10" key="1">
    <citation type="submission" date="2018-06" db="EMBL/GenBank/DDBJ databases">
        <authorList>
            <person name="Zhirakovskaya E."/>
        </authorList>
    </citation>
    <scope>NUCLEOTIDE SEQUENCE</scope>
</reference>
<evidence type="ECO:0000256" key="7">
    <source>
        <dbReference type="ARBA" id="ARBA00023136"/>
    </source>
</evidence>
<dbReference type="Pfam" id="PF01694">
    <property type="entry name" value="Rhomboid"/>
    <property type="match status" value="1"/>
</dbReference>
<protein>
    <recommendedName>
        <fullName evidence="9">Peptidase S54 rhomboid domain-containing protein</fullName>
    </recommendedName>
</protein>
<evidence type="ECO:0000256" key="2">
    <source>
        <dbReference type="ARBA" id="ARBA00009045"/>
    </source>
</evidence>
<evidence type="ECO:0000256" key="1">
    <source>
        <dbReference type="ARBA" id="ARBA00004141"/>
    </source>
</evidence>
<comment type="subcellular location">
    <subcellularLocation>
        <location evidence="1">Membrane</location>
        <topology evidence="1">Multi-pass membrane protein</topology>
    </subcellularLocation>
</comment>
<evidence type="ECO:0000259" key="9">
    <source>
        <dbReference type="Pfam" id="PF01694"/>
    </source>
</evidence>
<feature type="transmembrane region" description="Helical" evidence="8">
    <location>
        <begin position="136"/>
        <end position="155"/>
    </location>
</feature>
<accession>A0A3B0U2F3</accession>
<evidence type="ECO:0000256" key="5">
    <source>
        <dbReference type="ARBA" id="ARBA00022801"/>
    </source>
</evidence>
<keyword evidence="4 8" id="KW-0812">Transmembrane</keyword>
<proteinExistence type="inferred from homology"/>
<dbReference type="EMBL" id="UOER01000324">
    <property type="protein sequence ID" value="VAW25055.1"/>
    <property type="molecule type" value="Genomic_DNA"/>
</dbReference>
<evidence type="ECO:0000256" key="4">
    <source>
        <dbReference type="ARBA" id="ARBA00022692"/>
    </source>
</evidence>
<dbReference type="SUPFAM" id="SSF144091">
    <property type="entry name" value="Rhomboid-like"/>
    <property type="match status" value="1"/>
</dbReference>
<dbReference type="PANTHER" id="PTHR43066:SF1">
    <property type="entry name" value="RHOMBOID PROTEIN 2"/>
    <property type="match status" value="1"/>
</dbReference>
<keyword evidence="6 8" id="KW-1133">Transmembrane helix</keyword>
<evidence type="ECO:0000256" key="3">
    <source>
        <dbReference type="ARBA" id="ARBA00022670"/>
    </source>
</evidence>
<feature type="transmembrane region" description="Helical" evidence="8">
    <location>
        <begin position="89"/>
        <end position="105"/>
    </location>
</feature>
<name>A0A3B0U2F3_9ZZZZ</name>
<gene>
    <name evidence="10" type="ORF">MNBD_BACTEROID04-1880</name>
</gene>
<dbReference type="GO" id="GO:0006508">
    <property type="term" value="P:proteolysis"/>
    <property type="evidence" value="ECO:0007669"/>
    <property type="project" value="UniProtKB-KW"/>
</dbReference>
<dbReference type="PANTHER" id="PTHR43066">
    <property type="entry name" value="RHOMBOID-RELATED PROTEIN"/>
    <property type="match status" value="1"/>
</dbReference>
<keyword evidence="7 8" id="KW-0472">Membrane</keyword>
<dbReference type="AlphaFoldDB" id="A0A3B0U2F3"/>
<evidence type="ECO:0000256" key="8">
    <source>
        <dbReference type="SAM" id="Phobius"/>
    </source>
</evidence>
<comment type="similarity">
    <text evidence="2">Belongs to the peptidase S54 family.</text>
</comment>
<dbReference type="GO" id="GO:0016020">
    <property type="term" value="C:membrane"/>
    <property type="evidence" value="ECO:0007669"/>
    <property type="project" value="UniProtKB-SubCell"/>
</dbReference>
<dbReference type="Gene3D" id="1.20.1540.10">
    <property type="entry name" value="Rhomboid-like"/>
    <property type="match status" value="1"/>
</dbReference>
<evidence type="ECO:0000313" key="10">
    <source>
        <dbReference type="EMBL" id="VAW25055.1"/>
    </source>
</evidence>
<feature type="transmembrane region" description="Helical" evidence="8">
    <location>
        <begin position="9"/>
        <end position="27"/>
    </location>
</feature>
<keyword evidence="3" id="KW-0645">Protease</keyword>
<dbReference type="InterPro" id="IPR035952">
    <property type="entry name" value="Rhomboid-like_sf"/>
</dbReference>
<dbReference type="InterPro" id="IPR022764">
    <property type="entry name" value="Peptidase_S54_rhomboid_dom"/>
</dbReference>